<sequence length="295" mass="32814">MWPLCYWFNLHLLRRTGILLLGCDSYEGFNMKKDSEIISKPLVGFYNFSGCSGCLLTILNCEDELLDIFGAARVVSFLMANRGNIEKNLDIAFVDGSVTTKEQEEFLLDLRSRTKKLVALGTCACYGGLQAMENGRSPFISRYQKVYGKTGPTIVQAFESKPLDALVKVDHYQPGCPIDGNQFLFAYAQLVRDLPAKPPLAKVPVCTECKWRENECLLLKDKLCLGPITAAGCNARCPSNNTGCVGCFGPADEQNLTSEINLLKSKKFPIETIERKLRIFGGARFANEAKKLLRK</sequence>
<evidence type="ECO:0000259" key="2">
    <source>
        <dbReference type="Pfam" id="PF01058"/>
    </source>
</evidence>
<reference evidence="3" key="1">
    <citation type="journal article" date="2020" name="mSystems">
        <title>Genome- and Community-Level Interaction Insights into Carbon Utilization and Element Cycling Functions of Hydrothermarchaeota in Hydrothermal Sediment.</title>
        <authorList>
            <person name="Zhou Z."/>
            <person name="Liu Y."/>
            <person name="Xu W."/>
            <person name="Pan J."/>
            <person name="Luo Z.H."/>
            <person name="Li M."/>
        </authorList>
    </citation>
    <scope>NUCLEOTIDE SEQUENCE [LARGE SCALE GENOMIC DNA]</scope>
    <source>
        <strain evidence="3">SpSt-876</strain>
    </source>
</reference>
<accession>A0A7C6AAK3</accession>
<dbReference type="Gene3D" id="3.40.50.700">
    <property type="entry name" value="NADH:ubiquinone oxidoreductase-like, 20kDa subunit"/>
    <property type="match status" value="1"/>
</dbReference>
<evidence type="ECO:0000256" key="1">
    <source>
        <dbReference type="ARBA" id="ARBA00023002"/>
    </source>
</evidence>
<dbReference type="GO" id="GO:0016491">
    <property type="term" value="F:oxidoreductase activity"/>
    <property type="evidence" value="ECO:0007669"/>
    <property type="project" value="UniProtKB-KW"/>
</dbReference>
<gene>
    <name evidence="3" type="ORF">ENW73_09305</name>
</gene>
<dbReference type="AlphaFoldDB" id="A0A7C6AAK3"/>
<dbReference type="InterPro" id="IPR037024">
    <property type="entry name" value="NiFe_Hase_small_N_sf"/>
</dbReference>
<protein>
    <submittedName>
        <fullName evidence="3">NADH:ubiquinone oxidoreductase</fullName>
    </submittedName>
</protein>
<keyword evidence="1" id="KW-0560">Oxidoreductase</keyword>
<dbReference type="PANTHER" id="PTHR42845:SF3">
    <property type="entry name" value="CYTOSOLIC NIFE-HYDROGENASE, DELTA SUBUNIT"/>
    <property type="match status" value="1"/>
</dbReference>
<dbReference type="SUPFAM" id="SSF56770">
    <property type="entry name" value="HydA/Nqo6-like"/>
    <property type="match status" value="1"/>
</dbReference>
<dbReference type="Pfam" id="PF01058">
    <property type="entry name" value="Oxidored_q6"/>
    <property type="match status" value="1"/>
</dbReference>
<comment type="caution">
    <text evidence="3">The sequence shown here is derived from an EMBL/GenBank/DDBJ whole genome shotgun (WGS) entry which is preliminary data.</text>
</comment>
<dbReference type="GO" id="GO:0051536">
    <property type="term" value="F:iron-sulfur cluster binding"/>
    <property type="evidence" value="ECO:0007669"/>
    <property type="project" value="InterPro"/>
</dbReference>
<evidence type="ECO:0000313" key="3">
    <source>
        <dbReference type="EMBL" id="HHS53027.1"/>
    </source>
</evidence>
<dbReference type="PANTHER" id="PTHR42845">
    <property type="entry name" value="COENZYME F420-REDUCING HYDROGENASE, GAMMA SUBUNIT"/>
    <property type="match status" value="1"/>
</dbReference>
<organism evidence="3">
    <name type="scientific">candidate division WOR-3 bacterium</name>
    <dbReference type="NCBI Taxonomy" id="2052148"/>
    <lineage>
        <taxon>Bacteria</taxon>
        <taxon>Bacteria division WOR-3</taxon>
    </lineage>
</organism>
<feature type="domain" description="NADH:ubiquinone oxidoreductase-like 20kDa subunit" evidence="2">
    <location>
        <begin position="51"/>
        <end position="186"/>
    </location>
</feature>
<dbReference type="InterPro" id="IPR006137">
    <property type="entry name" value="NADH_UbQ_OxRdtase-like_20kDa"/>
</dbReference>
<name>A0A7C6AAK3_UNCW3</name>
<dbReference type="InterPro" id="IPR051349">
    <property type="entry name" value="Hydrogenase_assoc-protein"/>
</dbReference>
<dbReference type="EMBL" id="DTLI01000220">
    <property type="protein sequence ID" value="HHS53027.1"/>
    <property type="molecule type" value="Genomic_DNA"/>
</dbReference>
<proteinExistence type="predicted"/>
<keyword evidence="3" id="KW-0830">Ubiquinone</keyword>